<dbReference type="Proteomes" id="UP001480595">
    <property type="component" value="Unassembled WGS sequence"/>
</dbReference>
<feature type="compositionally biased region" description="Basic and acidic residues" evidence="1">
    <location>
        <begin position="22"/>
        <end position="31"/>
    </location>
</feature>
<protein>
    <recommendedName>
        <fullName evidence="4">Reverse transcriptase</fullName>
    </recommendedName>
</protein>
<feature type="region of interest" description="Disordered" evidence="1">
    <location>
        <begin position="1"/>
        <end position="31"/>
    </location>
</feature>
<keyword evidence="3" id="KW-1185">Reference proteome</keyword>
<evidence type="ECO:0008006" key="4">
    <source>
        <dbReference type="Google" id="ProtNLM"/>
    </source>
</evidence>
<comment type="caution">
    <text evidence="2">The sequence shown here is derived from an EMBL/GenBank/DDBJ whole genome shotgun (WGS) entry which is preliminary data.</text>
</comment>
<organism evidence="2 3">
    <name type="scientific">Apiospora phragmitis</name>
    <dbReference type="NCBI Taxonomy" id="2905665"/>
    <lineage>
        <taxon>Eukaryota</taxon>
        <taxon>Fungi</taxon>
        <taxon>Dikarya</taxon>
        <taxon>Ascomycota</taxon>
        <taxon>Pezizomycotina</taxon>
        <taxon>Sordariomycetes</taxon>
        <taxon>Xylariomycetidae</taxon>
        <taxon>Amphisphaeriales</taxon>
        <taxon>Apiosporaceae</taxon>
        <taxon>Apiospora</taxon>
    </lineage>
</organism>
<feature type="region of interest" description="Disordered" evidence="1">
    <location>
        <begin position="96"/>
        <end position="130"/>
    </location>
</feature>
<evidence type="ECO:0000313" key="3">
    <source>
        <dbReference type="Proteomes" id="UP001480595"/>
    </source>
</evidence>
<dbReference type="EMBL" id="JAQQWL010000002">
    <property type="protein sequence ID" value="KAK8087375.1"/>
    <property type="molecule type" value="Genomic_DNA"/>
</dbReference>
<dbReference type="RefSeq" id="XP_066721899.1">
    <property type="nucleotide sequence ID" value="XM_066853758.1"/>
</dbReference>
<dbReference type="GeneID" id="92086821"/>
<feature type="compositionally biased region" description="Pro residues" evidence="1">
    <location>
        <begin position="109"/>
        <end position="125"/>
    </location>
</feature>
<name>A0ABR1WW63_9PEZI</name>
<gene>
    <name evidence="2" type="ORF">PG994_002349</name>
</gene>
<sequence>MNISQALYTKAETQNEELSDDEIARGDLEGKTLAHPESLSLAERYEMMGWIPPERLHKKVRDATGSKTSTPRELLDKVRQTSSVESLTLDAALRRAEEESMAQALATRPAPPTPEPETPPSPWTPSPIDRKMMTDPHDGTWREVTRDDVHDRGRPAWLCLRRRNFHCYPATPQVLFRDEFEQLPYEDRQRESAVLGAENEKWEQRWFHAVTPTRGRRELAAESPPDWGACRRYDDMLKHEASVLMQARTGRIGLKSFLFTCRVPDVPTPLCNCGEGRETAEHLILYCKDFEGKQEQLARQLAPSPLRTRRDLAALTVGKDTAKVIAKWLLRTGRLPLYKLAMEIGGPPEPK</sequence>
<evidence type="ECO:0000313" key="2">
    <source>
        <dbReference type="EMBL" id="KAK8087375.1"/>
    </source>
</evidence>
<proteinExistence type="predicted"/>
<reference evidence="2 3" key="1">
    <citation type="submission" date="2023-01" db="EMBL/GenBank/DDBJ databases">
        <title>Analysis of 21 Apiospora genomes using comparative genomics revels a genus with tremendous synthesis potential of carbohydrate active enzymes and secondary metabolites.</title>
        <authorList>
            <person name="Sorensen T."/>
        </authorList>
    </citation>
    <scope>NUCLEOTIDE SEQUENCE [LARGE SCALE GENOMIC DNA]</scope>
    <source>
        <strain evidence="2 3">CBS 135458</strain>
    </source>
</reference>
<evidence type="ECO:0000256" key="1">
    <source>
        <dbReference type="SAM" id="MobiDB-lite"/>
    </source>
</evidence>
<feature type="region of interest" description="Disordered" evidence="1">
    <location>
        <begin position="59"/>
        <end position="83"/>
    </location>
</feature>
<accession>A0ABR1WW63</accession>